<dbReference type="OrthoDB" id="2331083at2759"/>
<reference evidence="3 4" key="1">
    <citation type="submission" date="2016-03" db="EMBL/GenBank/DDBJ databases">
        <title>Comparative genomics of Pseudogymnoascus destructans, the fungus causing white-nose syndrome of bats.</title>
        <authorList>
            <person name="Palmer J.M."/>
            <person name="Drees K.P."/>
            <person name="Foster J.T."/>
            <person name="Lindner D.L."/>
        </authorList>
    </citation>
    <scope>NUCLEOTIDE SEQUENCE [LARGE SCALE GENOMIC DNA]</scope>
    <source>
        <strain evidence="3 4">UAMH 10579</strain>
    </source>
</reference>
<dbReference type="Proteomes" id="UP000091956">
    <property type="component" value="Unassembled WGS sequence"/>
</dbReference>
<evidence type="ECO:0000313" key="4">
    <source>
        <dbReference type="Proteomes" id="UP000091956"/>
    </source>
</evidence>
<keyword evidence="4" id="KW-1185">Reference proteome</keyword>
<keyword evidence="1" id="KW-0813">Transport</keyword>
<dbReference type="PANTHER" id="PTHR38643">
    <property type="entry name" value="PURINE NUCLEOSIDE PERMEASE C285.05-RELATED"/>
    <property type="match status" value="1"/>
</dbReference>
<feature type="signal peptide" evidence="2">
    <location>
        <begin position="1"/>
        <end position="19"/>
    </location>
</feature>
<accession>A0A1B8G698</accession>
<evidence type="ECO:0008006" key="5">
    <source>
        <dbReference type="Google" id="ProtNLM"/>
    </source>
</evidence>
<gene>
    <name evidence="3" type="ORF">VE01_10680</name>
</gene>
<dbReference type="GO" id="GO:0055085">
    <property type="term" value="P:transmembrane transport"/>
    <property type="evidence" value="ECO:0007669"/>
    <property type="project" value="InterPro"/>
</dbReference>
<dbReference type="STRING" id="342668.A0A1B8G698"/>
<dbReference type="RefSeq" id="XP_018125086.1">
    <property type="nucleotide sequence ID" value="XM_018280073.2"/>
</dbReference>
<organism evidence="3 4">
    <name type="scientific">Pseudogymnoascus verrucosus</name>
    <dbReference type="NCBI Taxonomy" id="342668"/>
    <lineage>
        <taxon>Eukaryota</taxon>
        <taxon>Fungi</taxon>
        <taxon>Dikarya</taxon>
        <taxon>Ascomycota</taxon>
        <taxon>Pezizomycotina</taxon>
        <taxon>Leotiomycetes</taxon>
        <taxon>Thelebolales</taxon>
        <taxon>Thelebolaceae</taxon>
        <taxon>Pseudogymnoascus</taxon>
    </lineage>
</organism>
<dbReference type="Pfam" id="PF06516">
    <property type="entry name" value="NUP"/>
    <property type="match status" value="1"/>
</dbReference>
<protein>
    <recommendedName>
        <fullName evidence="5">Purine nucleoside permease</fullName>
    </recommendedName>
</protein>
<dbReference type="PIRSF" id="PIRSF013171">
    <property type="entry name" value="Pur_nuclsid_perm"/>
    <property type="match status" value="1"/>
</dbReference>
<proteinExistence type="inferred from homology"/>
<dbReference type="InterPro" id="IPR009486">
    <property type="entry name" value="Pur_nuclsid_perm"/>
</dbReference>
<evidence type="ECO:0000256" key="1">
    <source>
        <dbReference type="PIRNR" id="PIRNR013171"/>
    </source>
</evidence>
<dbReference type="GO" id="GO:0005783">
    <property type="term" value="C:endoplasmic reticulum"/>
    <property type="evidence" value="ECO:0007669"/>
    <property type="project" value="TreeGrafter"/>
</dbReference>
<keyword evidence="2" id="KW-0732">Signal</keyword>
<dbReference type="AlphaFoldDB" id="A0A1B8G698"/>
<comment type="similarity">
    <text evidence="1">Belongs to the NUP family.</text>
</comment>
<comment type="function">
    <text evidence="1">Nucleoside permease that transports adenosine and guanosine.</text>
</comment>
<feature type="chain" id="PRO_5008608251" description="Purine nucleoside permease" evidence="2">
    <location>
        <begin position="20"/>
        <end position="400"/>
    </location>
</feature>
<name>A0A1B8G698_9PEZI</name>
<sequence length="400" mass="42099">MHFLGAAVSAVLAVRGVVALAVANTTATNSAIADDTTANTSSDGLVASSTASYGIKPKVVIISHFGLEASVWYGIKDFDVLARNITVPGFSPRYPQAHCTLNGEICQVTTGEAEINAASTISALALSPLFDLTTSYFLVAGIAGINPQRGSTGSVGFARFAVQVAQQYEFDIRDLGDNFTTGYIPYGTQVPAPAQYPTNVYGTEVFEVNASLQKLAIALASKAKLSDDPAAAAYRQKYQFAAAKKAPSVLACDVSTSDNYFHGKILGDAAANFTTLMTDGKGVYCTTAQEDNATLGALLRAAKAKKVDFKRAIVMRTGAAFDRPPPGESAFQHLFYTDVDGFGPSVDNIYLAGIQVVKGILRDWAPTYKAGVQPTNYVGDIFGSLGGVPDFGPYPNFGEA</sequence>
<dbReference type="PANTHER" id="PTHR38643:SF1">
    <property type="entry name" value="PURINE NUCLEOSIDE PERMEASE C285.05-RELATED"/>
    <property type="match status" value="1"/>
</dbReference>
<dbReference type="GeneID" id="28844066"/>
<reference evidence="4" key="2">
    <citation type="journal article" date="2018" name="Nat. Commun.">
        <title>Extreme sensitivity to ultraviolet light in the fungal pathogen causing white-nose syndrome of bats.</title>
        <authorList>
            <person name="Palmer J.M."/>
            <person name="Drees K.P."/>
            <person name="Foster J.T."/>
            <person name="Lindner D.L."/>
        </authorList>
    </citation>
    <scope>NUCLEOTIDE SEQUENCE [LARGE SCALE GENOMIC DNA]</scope>
    <source>
        <strain evidence="4">UAMH 10579</strain>
    </source>
</reference>
<dbReference type="EMBL" id="KV460300">
    <property type="protein sequence ID" value="OBT91353.1"/>
    <property type="molecule type" value="Genomic_DNA"/>
</dbReference>
<evidence type="ECO:0000256" key="2">
    <source>
        <dbReference type="SAM" id="SignalP"/>
    </source>
</evidence>
<evidence type="ECO:0000313" key="3">
    <source>
        <dbReference type="EMBL" id="OBT91353.1"/>
    </source>
</evidence>